<reference evidence="1 2" key="1">
    <citation type="journal article" date="2022" name="Plant J.">
        <title>Chromosome-level genome of Camellia lanceoleosa provides a valuable resource for understanding genome evolution and self-incompatibility.</title>
        <authorList>
            <person name="Gong W."/>
            <person name="Xiao S."/>
            <person name="Wang L."/>
            <person name="Liao Z."/>
            <person name="Chang Y."/>
            <person name="Mo W."/>
            <person name="Hu G."/>
            <person name="Li W."/>
            <person name="Zhao G."/>
            <person name="Zhu H."/>
            <person name="Hu X."/>
            <person name="Ji K."/>
            <person name="Xiang X."/>
            <person name="Song Q."/>
            <person name="Yuan D."/>
            <person name="Jin S."/>
            <person name="Zhang L."/>
        </authorList>
    </citation>
    <scope>NUCLEOTIDE SEQUENCE [LARGE SCALE GENOMIC DNA]</scope>
    <source>
        <strain evidence="1">SQ_2022a</strain>
    </source>
</reference>
<evidence type="ECO:0000313" key="1">
    <source>
        <dbReference type="EMBL" id="KAI8030533.1"/>
    </source>
</evidence>
<dbReference type="Proteomes" id="UP001060215">
    <property type="component" value="Chromosome 1"/>
</dbReference>
<keyword evidence="2" id="KW-1185">Reference proteome</keyword>
<evidence type="ECO:0000313" key="2">
    <source>
        <dbReference type="Proteomes" id="UP001060215"/>
    </source>
</evidence>
<organism evidence="1 2">
    <name type="scientific">Camellia lanceoleosa</name>
    <dbReference type="NCBI Taxonomy" id="1840588"/>
    <lineage>
        <taxon>Eukaryota</taxon>
        <taxon>Viridiplantae</taxon>
        <taxon>Streptophyta</taxon>
        <taxon>Embryophyta</taxon>
        <taxon>Tracheophyta</taxon>
        <taxon>Spermatophyta</taxon>
        <taxon>Magnoliopsida</taxon>
        <taxon>eudicotyledons</taxon>
        <taxon>Gunneridae</taxon>
        <taxon>Pentapetalae</taxon>
        <taxon>asterids</taxon>
        <taxon>Ericales</taxon>
        <taxon>Theaceae</taxon>
        <taxon>Camellia</taxon>
    </lineage>
</organism>
<gene>
    <name evidence="1" type="ORF">LOK49_LG01G01118</name>
</gene>
<name>A0ACC0IZG3_9ERIC</name>
<sequence>MYRRDSSGPVGEGLKVYYKYEKLSEFCYDCGRLGHDKMACKFVSREEGLRSDYGPNLRTGPARSLTLLHSLPRCNSADNLSTRRCLGIRRACGESIEHMLFDCEWSRRVWFGCDFGFRCDHRDSFSAREWFGNCFASLGSSAWGKSVLCSMVWVAWTIWKGRNDHLFNHYQVDPTGVIAKAKRDEAEFLASCPATLTSQQGAAGSTSGGSSWSPPPCGSWKLNCDAAVDLKQGRGTVAVLLRDHNGQLVDGMARQTCLRSVAQCELLAIRHACLMADALNLNTVEIESDCKSVIQLCVSEGVPPWELLALICDVRSLASRRSLVFRWCPRQANRAAHWVAAACFRNSLPLNWVTQPPLGLVRCLFPDSS</sequence>
<protein>
    <submittedName>
        <fullName evidence="1">Uncharacterized protein</fullName>
    </submittedName>
</protein>
<proteinExistence type="predicted"/>
<comment type="caution">
    <text evidence="1">The sequence shown here is derived from an EMBL/GenBank/DDBJ whole genome shotgun (WGS) entry which is preliminary data.</text>
</comment>
<accession>A0ACC0IZG3</accession>
<dbReference type="EMBL" id="CM045758">
    <property type="protein sequence ID" value="KAI8030533.1"/>
    <property type="molecule type" value="Genomic_DNA"/>
</dbReference>